<keyword evidence="1" id="KW-0472">Membrane</keyword>
<evidence type="ECO:0000313" key="2">
    <source>
        <dbReference type="EMBL" id="OHU07377.1"/>
    </source>
</evidence>
<reference evidence="2 3" key="1">
    <citation type="submission" date="2016-10" db="EMBL/GenBank/DDBJ databases">
        <title>Evaluation of Human, Animal and Environmental Mycobacterium chelonae Isolates by Core Genome Phylogenomic Analysis, Targeted Gene Comparison, and Anti-microbial Susceptibility Patterns: A Tale of Mistaken Identities.</title>
        <authorList>
            <person name="Fogelson S.B."/>
            <person name="Camus A.C."/>
            <person name="Lorenz W."/>
            <person name="Vasireddy R."/>
            <person name="Vasireddy S."/>
            <person name="Smith T."/>
            <person name="Brown-Elliott B.A."/>
            <person name="Wallace R.J.Jr."/>
            <person name="Hasan N.A."/>
            <person name="Reischl U."/>
            <person name="Sanchez S."/>
        </authorList>
    </citation>
    <scope>NUCLEOTIDE SEQUENCE [LARGE SCALE GENOMIC DNA]</scope>
    <source>
        <strain evidence="2 3">8528</strain>
    </source>
</reference>
<feature type="transmembrane region" description="Helical" evidence="1">
    <location>
        <begin position="21"/>
        <end position="39"/>
    </location>
</feature>
<keyword evidence="3" id="KW-1185">Reference proteome</keyword>
<evidence type="ECO:0000313" key="3">
    <source>
        <dbReference type="Proteomes" id="UP000179621"/>
    </source>
</evidence>
<gene>
    <name evidence="2" type="ORF">BKG73_19215</name>
</gene>
<comment type="caution">
    <text evidence="2">The sequence shown here is derived from an EMBL/GenBank/DDBJ whole genome shotgun (WGS) entry which is preliminary data.</text>
</comment>
<dbReference type="Proteomes" id="UP000179621">
    <property type="component" value="Unassembled WGS sequence"/>
</dbReference>
<protein>
    <recommendedName>
        <fullName evidence="4">DUF4190 domain-containing protein</fullName>
    </recommendedName>
</protein>
<name>A0ABX3BWN1_9MYCO</name>
<dbReference type="RefSeq" id="WP_070913497.1">
    <property type="nucleotide sequence ID" value="NZ_MLIC01000010.1"/>
</dbReference>
<evidence type="ECO:0008006" key="4">
    <source>
        <dbReference type="Google" id="ProtNLM"/>
    </source>
</evidence>
<feature type="transmembrane region" description="Helical" evidence="1">
    <location>
        <begin position="73"/>
        <end position="94"/>
    </location>
</feature>
<proteinExistence type="predicted"/>
<feature type="transmembrane region" description="Helical" evidence="1">
    <location>
        <begin position="45"/>
        <end position="66"/>
    </location>
</feature>
<keyword evidence="1" id="KW-1133">Transmembrane helix</keyword>
<sequence length="205" mass="21775">MQDGPVAEYPSEPQKAPVTPWFGAISLALGVVALVLPLAPVDMTGWRPLACAIGLPGLVFGILGCFSRGKGKALAIAGVVLCVLALVMGIAMFARGELRKTPDRSKNLDQTAMVLRNDLNVHVGEVRGEGALSSVQVTLYNKGSDMATFYVEIQQQHDGKTCKALVGTEALLPAKTYEQTMYSCFGDDSLLISSTFKVVSARKTA</sequence>
<keyword evidence="1" id="KW-0812">Transmembrane</keyword>
<organism evidence="2 3">
    <name type="scientific">Mycobacteroides saopaulense</name>
    <dbReference type="NCBI Taxonomy" id="1578165"/>
    <lineage>
        <taxon>Bacteria</taxon>
        <taxon>Bacillati</taxon>
        <taxon>Actinomycetota</taxon>
        <taxon>Actinomycetes</taxon>
        <taxon>Mycobacteriales</taxon>
        <taxon>Mycobacteriaceae</taxon>
        <taxon>Mycobacteroides</taxon>
    </lineage>
</organism>
<dbReference type="EMBL" id="MLIH01000033">
    <property type="protein sequence ID" value="OHU07377.1"/>
    <property type="molecule type" value="Genomic_DNA"/>
</dbReference>
<accession>A0ABX3BWN1</accession>
<evidence type="ECO:0000256" key="1">
    <source>
        <dbReference type="SAM" id="Phobius"/>
    </source>
</evidence>